<dbReference type="OrthoDB" id="2488735at2"/>
<dbReference type="InterPro" id="IPR012334">
    <property type="entry name" value="Pectin_lyas_fold"/>
</dbReference>
<gene>
    <name evidence="3" type="ORF">E1757_17945</name>
</gene>
<dbReference type="CDD" id="cd00063">
    <property type="entry name" value="FN3"/>
    <property type="match status" value="1"/>
</dbReference>
<dbReference type="RefSeq" id="WP_133230539.1">
    <property type="nucleotide sequence ID" value="NZ_SMRT01000008.1"/>
</dbReference>
<dbReference type="Gene3D" id="2.160.20.10">
    <property type="entry name" value="Single-stranded right-handed beta-helix, Pectin lyase-like"/>
    <property type="match status" value="1"/>
</dbReference>
<evidence type="ECO:0000313" key="4">
    <source>
        <dbReference type="Proteomes" id="UP000295636"/>
    </source>
</evidence>
<reference evidence="3 4" key="1">
    <citation type="submission" date="2019-03" db="EMBL/GenBank/DDBJ databases">
        <title>This is whole genome sequence of Paenibacillus sp MS74 strain.</title>
        <authorList>
            <person name="Trinh H.N."/>
        </authorList>
    </citation>
    <scope>NUCLEOTIDE SEQUENCE [LARGE SCALE GENOMIC DNA]</scope>
    <source>
        <strain evidence="3 4">MS74</strain>
    </source>
</reference>
<keyword evidence="4" id="KW-1185">Reference proteome</keyword>
<protein>
    <recommendedName>
        <fullName evidence="2">Fibronectin type-III domain-containing protein</fullName>
    </recommendedName>
</protein>
<organism evidence="3 4">
    <name type="scientific">Paenibacillus piri</name>
    <dbReference type="NCBI Taxonomy" id="2547395"/>
    <lineage>
        <taxon>Bacteria</taxon>
        <taxon>Bacillati</taxon>
        <taxon>Bacillota</taxon>
        <taxon>Bacilli</taxon>
        <taxon>Bacillales</taxon>
        <taxon>Paenibacillaceae</taxon>
        <taxon>Paenibacillus</taxon>
    </lineage>
</organism>
<feature type="domain" description="Fibronectin type-III" evidence="2">
    <location>
        <begin position="934"/>
        <end position="1024"/>
    </location>
</feature>
<dbReference type="SUPFAM" id="SSF51126">
    <property type="entry name" value="Pectin lyase-like"/>
    <property type="match status" value="1"/>
</dbReference>
<sequence>MAPIDSHDQFIVSPSTSDESGTINSGIASGYKTIVFTRGTHTINSNVTIPRDVLAVIETGAKLKIGSGATLTINGELSAPKLPVFIGDGKVATGVKGRVLYPQWFGASGLTGTGGRGIVGRGTSSAGSSTITVTDGIDRFSDGNTVIVIGGGRNPSLGTPAVPSLKLGTYDPQTGKVTTGNTKYTYQIVAITKDGAYSLPCTPVALSNGPDASYFEYYQGTRVEMTMPSAPSGADGWAIYGASSNPAGHQGLLGVQWTRSAQWFDYGPGRWDNSVPPWVPTAVPAQTGSRFLATTIVSGGGTSVLTLKDALASAVQQAPIMADDSVALQKCYDLLDQAGGGTIELIKGRYYIHIPTNTDPKTAVNYKSNVTLISYEQAIIQGYTNFTMDTMILFAAKNGRADNFAFDGIVFDGGNETTTTEYSYWGIATADGDGGTGTGLHNDFRIRNCEFRYFTGKALWLGGGNPQNYTVADNYFHHGNSNVMTVSGTNFAVHNNRIDTSLMYGGKSYIRAAESIIMMNADSGLIEGNFIRNWGNISSGAYTIKNIQIVNNTMNDTNGIGLAGYKENIMISGNTLNISTTDYIVGHGIAIESTRNNSPCLKMTITDNIFNTSGKVQTLTFSVDGGNIANEINVSNNFINHRDSSYIPLNFRFMTDVQFNHNEIICTNVTGGGATDLAIDLTYDMSSADSNWTVIGNNIPGKNLSAPSGAVVVGNRVGGMRLDSNHIVVGNRVTGTSGPNTWGGLVNVGGSNNVISNNTIDLSGTVNIDAAIKENSRSTNNIITGNRILNYGSKALSSLILHNQNSTVMQNMPSDRKQIVSDKQPTAGSWVVGDTVYNNTPSVSNPYVGWICTIGGTAIDPNKAWQPNRSYNVNDQVYANGKIYTSTAAGQSSTTAPSHINGTASGGSTLVWQYVGFKAVFNPFGLIVFASTTPPAVPTGLTAVAGNQQATFKWNPNTDPDLAGYNLYPKQNNTKVNSTLIQTTSYTLTGIPNGKTTTYELVAVNTAGIESGRSAGAAVTPSGS</sequence>
<evidence type="ECO:0000256" key="1">
    <source>
        <dbReference type="SAM" id="MobiDB-lite"/>
    </source>
</evidence>
<name>A0A4R5KL29_9BACL</name>
<dbReference type="PROSITE" id="PS50853">
    <property type="entry name" value="FN3"/>
    <property type="match status" value="1"/>
</dbReference>
<evidence type="ECO:0000313" key="3">
    <source>
        <dbReference type="EMBL" id="TDF96269.1"/>
    </source>
</evidence>
<dbReference type="EMBL" id="SMRT01000008">
    <property type="protein sequence ID" value="TDF96269.1"/>
    <property type="molecule type" value="Genomic_DNA"/>
</dbReference>
<dbReference type="SUPFAM" id="SSF49265">
    <property type="entry name" value="Fibronectin type III"/>
    <property type="match status" value="1"/>
</dbReference>
<evidence type="ECO:0000259" key="2">
    <source>
        <dbReference type="PROSITE" id="PS50853"/>
    </source>
</evidence>
<proteinExistence type="predicted"/>
<dbReference type="InterPro" id="IPR036116">
    <property type="entry name" value="FN3_sf"/>
</dbReference>
<dbReference type="Gene3D" id="2.60.40.10">
    <property type="entry name" value="Immunoglobulins"/>
    <property type="match status" value="1"/>
</dbReference>
<comment type="caution">
    <text evidence="3">The sequence shown here is derived from an EMBL/GenBank/DDBJ whole genome shotgun (WGS) entry which is preliminary data.</text>
</comment>
<accession>A0A4R5KL29</accession>
<dbReference type="InterPro" id="IPR011050">
    <property type="entry name" value="Pectin_lyase_fold/virulence"/>
</dbReference>
<dbReference type="InterPro" id="IPR003961">
    <property type="entry name" value="FN3_dom"/>
</dbReference>
<dbReference type="InterPro" id="IPR013783">
    <property type="entry name" value="Ig-like_fold"/>
</dbReference>
<dbReference type="Proteomes" id="UP000295636">
    <property type="component" value="Unassembled WGS sequence"/>
</dbReference>
<feature type="region of interest" description="Disordered" evidence="1">
    <location>
        <begin position="1"/>
        <end position="20"/>
    </location>
</feature>
<dbReference type="AlphaFoldDB" id="A0A4R5KL29"/>